<feature type="coiled-coil region" evidence="1">
    <location>
        <begin position="2"/>
        <end position="29"/>
    </location>
</feature>
<dbReference type="PANTHER" id="PTHR28577">
    <property type="entry name" value="CENTROMERE PROTEIN P"/>
    <property type="match status" value="1"/>
</dbReference>
<dbReference type="GeneTree" id="ENSGT00390000011897"/>
<dbReference type="PANTHER" id="PTHR28577:SF1">
    <property type="entry name" value="CENTROMERE PROTEIN P"/>
    <property type="match status" value="1"/>
</dbReference>
<evidence type="ECO:0000313" key="3">
    <source>
        <dbReference type="Proteomes" id="UP000314983"/>
    </source>
</evidence>
<sequence length="283" mass="32947">MEQSYEEEIKILQQEIEMYEAEQENCMRSISTEHGDVMQSILKTVCSHKERGDGVLKKDVSKLITEITNMETDLRRQTKISEISLSECCVKTLEKRKRETIQQYRLSGHCRFLSFQVEFALTEIQDSDSFLRKVTDLNIIVDGAEFKDLGAFVSRVEETKSLYLFFRTLRLFSDRCDERARTFRYFKEKYPDVVCLPEGCSSEVMIIQSPSLTGYTMNIYWSISVSKEGVIKPKIELLMKMPDQAQQMDSQNVMETAPECFRSLLMIFGVEISIECLIKTMHF</sequence>
<reference evidence="2" key="3">
    <citation type="submission" date="2020-05" db="EMBL/GenBank/DDBJ databases">
        <title>Electrophorus electricus (electric eel) genome, fEleEle1, primary haplotype.</title>
        <authorList>
            <person name="Myers G."/>
            <person name="Meyer A."/>
            <person name="Fedrigo O."/>
            <person name="Formenti G."/>
            <person name="Rhie A."/>
            <person name="Tracey A."/>
            <person name="Sims Y."/>
            <person name="Jarvis E.D."/>
        </authorList>
    </citation>
    <scope>NUCLEOTIDE SEQUENCE [LARGE SCALE GENOMIC DNA]</scope>
</reference>
<name>A0A4W4EXN4_ELEEL</name>
<dbReference type="AlphaFoldDB" id="A0A4W4EXN4"/>
<dbReference type="GO" id="GO:0005634">
    <property type="term" value="C:nucleus"/>
    <property type="evidence" value="ECO:0007669"/>
    <property type="project" value="TreeGrafter"/>
</dbReference>
<keyword evidence="1" id="KW-0175">Coiled coil</keyword>
<accession>A0A4W4EXN4</accession>
<reference evidence="2" key="5">
    <citation type="submission" date="2025-09" db="UniProtKB">
        <authorList>
            <consortium name="Ensembl"/>
        </authorList>
    </citation>
    <scope>IDENTIFICATION</scope>
</reference>
<organism evidence="2 3">
    <name type="scientific">Electrophorus electricus</name>
    <name type="common">Electric eel</name>
    <name type="synonym">Gymnotus electricus</name>
    <dbReference type="NCBI Taxonomy" id="8005"/>
    <lineage>
        <taxon>Eukaryota</taxon>
        <taxon>Metazoa</taxon>
        <taxon>Chordata</taxon>
        <taxon>Craniata</taxon>
        <taxon>Vertebrata</taxon>
        <taxon>Euteleostomi</taxon>
        <taxon>Actinopterygii</taxon>
        <taxon>Neopterygii</taxon>
        <taxon>Teleostei</taxon>
        <taxon>Ostariophysi</taxon>
        <taxon>Gymnotiformes</taxon>
        <taxon>Gymnotoidei</taxon>
        <taxon>Gymnotidae</taxon>
        <taxon>Electrophorus</taxon>
    </lineage>
</organism>
<reference evidence="2" key="4">
    <citation type="submission" date="2025-08" db="UniProtKB">
        <authorList>
            <consortium name="Ensembl"/>
        </authorList>
    </citation>
    <scope>IDENTIFICATION</scope>
</reference>
<dbReference type="Pfam" id="PF13096">
    <property type="entry name" value="CENP-P"/>
    <property type="match status" value="1"/>
</dbReference>
<dbReference type="GO" id="GO:0034080">
    <property type="term" value="P:CENP-A containing chromatin assembly"/>
    <property type="evidence" value="ECO:0007669"/>
    <property type="project" value="InterPro"/>
</dbReference>
<evidence type="ECO:0008006" key="4">
    <source>
        <dbReference type="Google" id="ProtNLM"/>
    </source>
</evidence>
<proteinExistence type="predicted"/>
<dbReference type="GO" id="GO:0000775">
    <property type="term" value="C:chromosome, centromeric region"/>
    <property type="evidence" value="ECO:0007669"/>
    <property type="project" value="InterPro"/>
</dbReference>
<dbReference type="Proteomes" id="UP000314983">
    <property type="component" value="Chromosome 20"/>
</dbReference>
<dbReference type="RefSeq" id="XP_026871058.2">
    <property type="nucleotide sequence ID" value="XM_027015257.2"/>
</dbReference>
<dbReference type="InterPro" id="IPR027801">
    <property type="entry name" value="CENP-P"/>
</dbReference>
<evidence type="ECO:0000313" key="2">
    <source>
        <dbReference type="Ensembl" id="ENSEEEP00000016322.2"/>
    </source>
</evidence>
<gene>
    <name evidence="2" type="primary">CENPP</name>
</gene>
<reference evidence="3" key="2">
    <citation type="journal article" date="2017" name="Sci. Adv.">
        <title>A tail of two voltages: Proteomic comparison of the three electric organs of the electric eel.</title>
        <authorList>
            <person name="Traeger L.L."/>
            <person name="Sabat G."/>
            <person name="Barrett-Wilt G.A."/>
            <person name="Wells G.B."/>
            <person name="Sussman M.R."/>
        </authorList>
    </citation>
    <scope>NUCLEOTIDE SEQUENCE [LARGE SCALE GENOMIC DNA]</scope>
</reference>
<dbReference type="Ensembl" id="ENSEEET00000016513.2">
    <property type="protein sequence ID" value="ENSEEEP00000016322.2"/>
    <property type="gene ID" value="ENSEEEG00000008070.2"/>
</dbReference>
<dbReference type="OMA" id="TYAEWYE"/>
<dbReference type="STRING" id="8005.ENSEEEP00000016322"/>
<dbReference type="GeneID" id="113580592"/>
<reference evidence="3" key="1">
    <citation type="journal article" date="2014" name="Science">
        <title>Nonhuman genetics. Genomic basis for the convergent evolution of electric organs.</title>
        <authorList>
            <person name="Gallant J.R."/>
            <person name="Traeger L.L."/>
            <person name="Volkening J.D."/>
            <person name="Moffett H."/>
            <person name="Chen P.H."/>
            <person name="Novina C.D."/>
            <person name="Phillips G.N.Jr."/>
            <person name="Anand R."/>
            <person name="Wells G.B."/>
            <person name="Pinch M."/>
            <person name="Guth R."/>
            <person name="Unguez G.A."/>
            <person name="Albert J.S."/>
            <person name="Zakon H.H."/>
            <person name="Samanta M.P."/>
            <person name="Sussman M.R."/>
        </authorList>
    </citation>
    <scope>NUCLEOTIDE SEQUENCE [LARGE SCALE GENOMIC DNA]</scope>
</reference>
<keyword evidence="3" id="KW-1185">Reference proteome</keyword>
<evidence type="ECO:0000256" key="1">
    <source>
        <dbReference type="SAM" id="Coils"/>
    </source>
</evidence>
<dbReference type="RefSeq" id="XP_026871059.2">
    <property type="nucleotide sequence ID" value="XM_027015258.2"/>
</dbReference>
<protein>
    <recommendedName>
        <fullName evidence="4">Centromere protein P</fullName>
    </recommendedName>
</protein>